<dbReference type="Gene3D" id="3.30.450.180">
    <property type="match status" value="1"/>
</dbReference>
<dbReference type="Gene3D" id="1.10.260.40">
    <property type="entry name" value="lambda repressor-like DNA-binding domains"/>
    <property type="match status" value="1"/>
</dbReference>
<dbReference type="InterPro" id="IPR001387">
    <property type="entry name" value="Cro/C1-type_HTH"/>
</dbReference>
<dbReference type="PANTHER" id="PTHR35010:SF2">
    <property type="entry name" value="BLL4672 PROTEIN"/>
    <property type="match status" value="1"/>
</dbReference>
<feature type="domain" description="HTH cro/C1-type" evidence="1">
    <location>
        <begin position="10"/>
        <end position="78"/>
    </location>
</feature>
<dbReference type="PANTHER" id="PTHR35010">
    <property type="entry name" value="BLL4672 PROTEIN-RELATED"/>
    <property type="match status" value="1"/>
</dbReference>
<dbReference type="Pfam" id="PF13560">
    <property type="entry name" value="HTH_31"/>
    <property type="match status" value="1"/>
</dbReference>
<accession>A0ABW7ACJ9</accession>
<evidence type="ECO:0000259" key="1">
    <source>
        <dbReference type="SMART" id="SM00530"/>
    </source>
</evidence>
<dbReference type="Pfam" id="PF17765">
    <property type="entry name" value="MLTR_LBD"/>
    <property type="match status" value="1"/>
</dbReference>
<sequence length="270" mass="30010">MDNSQLLGDFLRTRREALAAGQVIGPRETLGLSREEIALLTGISTASYVRLEDGTERHPSERVLGSLVRVLDLNRPATARLWELAHPLLRPRPETGERERISPRLRRLVDTCADTPTLLCDRLMNVRAANCLGTALLDGLGHADNLFRLVFLDPAAPDFFQEWQHIAGAATESLHTVRGQLEDPHVTALVGELSEQSRDFRRLWAGHDLVTDAHKVKRLRHREVGNLTLICDLFDIDHVPGQHLVVFHAEPDSPTEHALALLGSLAVTTV</sequence>
<protein>
    <submittedName>
        <fullName evidence="2">Helix-turn-helix transcriptional regulator</fullName>
    </submittedName>
</protein>
<dbReference type="InterPro" id="IPR041413">
    <property type="entry name" value="MLTR_LBD"/>
</dbReference>
<comment type="caution">
    <text evidence="2">The sequence shown here is derived from an EMBL/GenBank/DDBJ whole genome shotgun (WGS) entry which is preliminary data.</text>
</comment>
<dbReference type="Proteomes" id="UP001603978">
    <property type="component" value="Unassembled WGS sequence"/>
</dbReference>
<dbReference type="CDD" id="cd00093">
    <property type="entry name" value="HTH_XRE"/>
    <property type="match status" value="1"/>
</dbReference>
<dbReference type="SMART" id="SM00530">
    <property type="entry name" value="HTH_XRE"/>
    <property type="match status" value="1"/>
</dbReference>
<dbReference type="InterPro" id="IPR010982">
    <property type="entry name" value="Lambda_DNA-bd_dom_sf"/>
</dbReference>
<gene>
    <name evidence="2" type="ORF">ACFLIM_17930</name>
</gene>
<dbReference type="RefSeq" id="WP_393166715.1">
    <property type="nucleotide sequence ID" value="NZ_JBICRM010000009.1"/>
</dbReference>
<dbReference type="EMBL" id="JBICRM010000009">
    <property type="protein sequence ID" value="MFG1705072.1"/>
    <property type="molecule type" value="Genomic_DNA"/>
</dbReference>
<proteinExistence type="predicted"/>
<dbReference type="SUPFAM" id="SSF47413">
    <property type="entry name" value="lambda repressor-like DNA-binding domains"/>
    <property type="match status" value="1"/>
</dbReference>
<keyword evidence="3" id="KW-1185">Reference proteome</keyword>
<evidence type="ECO:0000313" key="3">
    <source>
        <dbReference type="Proteomes" id="UP001603978"/>
    </source>
</evidence>
<organism evidence="2 3">
    <name type="scientific">Nonomuraea marmarensis</name>
    <dbReference type="NCBI Taxonomy" id="3351344"/>
    <lineage>
        <taxon>Bacteria</taxon>
        <taxon>Bacillati</taxon>
        <taxon>Actinomycetota</taxon>
        <taxon>Actinomycetes</taxon>
        <taxon>Streptosporangiales</taxon>
        <taxon>Streptosporangiaceae</taxon>
        <taxon>Nonomuraea</taxon>
    </lineage>
</organism>
<reference evidence="2 3" key="1">
    <citation type="submission" date="2024-10" db="EMBL/GenBank/DDBJ databases">
        <authorList>
            <person name="Topkara A.R."/>
            <person name="Saygin H."/>
        </authorList>
    </citation>
    <scope>NUCLEOTIDE SEQUENCE [LARGE SCALE GENOMIC DNA]</scope>
    <source>
        <strain evidence="2 3">M3C6</strain>
    </source>
</reference>
<evidence type="ECO:0000313" key="2">
    <source>
        <dbReference type="EMBL" id="MFG1705072.1"/>
    </source>
</evidence>
<name>A0ABW7ACJ9_9ACTN</name>